<sequence length="114" mass="13774">MINLKTDIKYKNNVEWDFNRVNIYSLSKADTPYLVTKYIPNIKSSFNNKLITKDYKTNGVDIIISKHSDPKGHFKTRIDFDYYYHVKDNIFDINNWKKFQINWKTKETKEIELN</sequence>
<dbReference type="Proteomes" id="UP000322307">
    <property type="component" value="Unassembled WGS sequence"/>
</dbReference>
<reference evidence="1 2" key="1">
    <citation type="journal article" date="1992" name="Lakartidningen">
        <title>[Penicillin V and not amoxicillin is the first choice preparation in acute otitis].</title>
        <authorList>
            <person name="Kamme C."/>
            <person name="Lundgren K."/>
            <person name="Prellner K."/>
        </authorList>
    </citation>
    <scope>NUCLEOTIDE SEQUENCE [LARGE SCALE GENOMIC DNA]</scope>
    <source>
        <strain evidence="1 2">PC3939II</strain>
    </source>
</reference>
<name>A0A5C8FEU5_9SPIR</name>
<evidence type="ECO:0000313" key="1">
    <source>
        <dbReference type="EMBL" id="TXJ48159.1"/>
    </source>
</evidence>
<organism evidence="1 2">
    <name type="scientific">Brachyspira aalborgi</name>
    <dbReference type="NCBI Taxonomy" id="29522"/>
    <lineage>
        <taxon>Bacteria</taxon>
        <taxon>Pseudomonadati</taxon>
        <taxon>Spirochaetota</taxon>
        <taxon>Spirochaetia</taxon>
        <taxon>Brachyspirales</taxon>
        <taxon>Brachyspiraceae</taxon>
        <taxon>Brachyspira</taxon>
    </lineage>
</organism>
<evidence type="ECO:0000313" key="2">
    <source>
        <dbReference type="Proteomes" id="UP000322307"/>
    </source>
</evidence>
<protein>
    <submittedName>
        <fullName evidence="1">Uncharacterized protein</fullName>
    </submittedName>
</protein>
<proteinExistence type="predicted"/>
<dbReference type="EMBL" id="SAYE01000017">
    <property type="protein sequence ID" value="TXJ48159.1"/>
    <property type="molecule type" value="Genomic_DNA"/>
</dbReference>
<gene>
    <name evidence="1" type="ORF">EPJ84_10590</name>
</gene>
<dbReference type="AlphaFoldDB" id="A0A5C8FEU5"/>
<comment type="caution">
    <text evidence="1">The sequence shown here is derived from an EMBL/GenBank/DDBJ whole genome shotgun (WGS) entry which is preliminary data.</text>
</comment>
<accession>A0A5C8FEU5</accession>
<dbReference type="RefSeq" id="WP_147718696.1">
    <property type="nucleotide sequence ID" value="NZ_SAYE01000017.1"/>
</dbReference>